<protein>
    <recommendedName>
        <fullName evidence="7">Tubulin alpha chain</fullName>
    </recommendedName>
</protein>
<dbReference type="SMART" id="SM00864">
    <property type="entry name" value="Tubulin"/>
    <property type="match status" value="1"/>
</dbReference>
<keyword evidence="2 7" id="KW-0493">Microtubule</keyword>
<evidence type="ECO:0000256" key="2">
    <source>
        <dbReference type="ARBA" id="ARBA00022701"/>
    </source>
</evidence>
<evidence type="ECO:0000256" key="1">
    <source>
        <dbReference type="ARBA" id="ARBA00009636"/>
    </source>
</evidence>
<evidence type="ECO:0000259" key="8">
    <source>
        <dbReference type="SMART" id="SM00864"/>
    </source>
</evidence>
<dbReference type="InterPro" id="IPR036525">
    <property type="entry name" value="Tubulin/FtsZ_GTPase_sf"/>
</dbReference>
<dbReference type="PANTHER" id="PTHR11588">
    <property type="entry name" value="TUBULIN"/>
    <property type="match status" value="1"/>
</dbReference>
<dbReference type="CDD" id="cd02186">
    <property type="entry name" value="alpha_tubulin"/>
    <property type="match status" value="1"/>
</dbReference>
<comment type="subunit">
    <text evidence="7">Dimer of alpha and beta chains. A typical microtubule is a hollow water-filled tube with an outer diameter of 25 nm and an inner diameter of 15 nM. Alpha-beta heterodimers associate head-to-tail to form protofilaments running lengthwise along the microtubule wall with the beta-tubulin subunit facing the microtubule plus end conferring a structural polarity. Microtubules usually have 13 protofilaments but different protofilament numbers can be found in some organisms and specialized cells.</text>
</comment>
<comment type="catalytic activity">
    <reaction evidence="6">
        <text>GTP + H2O = GDP + phosphate + H(+)</text>
        <dbReference type="Rhea" id="RHEA:19669"/>
        <dbReference type="ChEBI" id="CHEBI:15377"/>
        <dbReference type="ChEBI" id="CHEBI:15378"/>
        <dbReference type="ChEBI" id="CHEBI:37565"/>
        <dbReference type="ChEBI" id="CHEBI:43474"/>
        <dbReference type="ChEBI" id="CHEBI:58189"/>
    </reaction>
    <physiologicalReaction direction="left-to-right" evidence="6">
        <dbReference type="Rhea" id="RHEA:19670"/>
    </physiologicalReaction>
</comment>
<proteinExistence type="inferred from homology"/>
<dbReference type="SUPFAM" id="SSF55307">
    <property type="entry name" value="Tubulin C-terminal domain-like"/>
    <property type="match status" value="1"/>
</dbReference>
<evidence type="ECO:0000256" key="7">
    <source>
        <dbReference type="RuleBase" id="RU000352"/>
    </source>
</evidence>
<evidence type="ECO:0000256" key="6">
    <source>
        <dbReference type="ARBA" id="ARBA00049117"/>
    </source>
</evidence>
<dbReference type="AlphaFoldDB" id="A0A026VV87"/>
<dbReference type="STRING" id="2015173.A0A026VV87"/>
<evidence type="ECO:0000256" key="5">
    <source>
        <dbReference type="ARBA" id="ARBA00023134"/>
    </source>
</evidence>
<evidence type="ECO:0000259" key="9">
    <source>
        <dbReference type="SMART" id="SM00865"/>
    </source>
</evidence>
<feature type="domain" description="Tubulin/FtsZ 2-layer sandwich" evidence="9">
    <location>
        <begin position="247"/>
        <end position="388"/>
    </location>
</feature>
<dbReference type="GO" id="GO:0016787">
    <property type="term" value="F:hydrolase activity"/>
    <property type="evidence" value="ECO:0007669"/>
    <property type="project" value="UniProtKB-KW"/>
</dbReference>
<dbReference type="InterPro" id="IPR000217">
    <property type="entry name" value="Tubulin"/>
</dbReference>
<keyword evidence="4" id="KW-0378">Hydrolase</keyword>
<keyword evidence="3 7" id="KW-0547">Nucleotide-binding</keyword>
<dbReference type="PROSITE" id="PS00227">
    <property type="entry name" value="TUBULIN"/>
    <property type="match status" value="1"/>
</dbReference>
<dbReference type="InterPro" id="IPR002452">
    <property type="entry name" value="Alpha_tubulin"/>
</dbReference>
<dbReference type="InterPro" id="IPR003008">
    <property type="entry name" value="Tubulin_FtsZ_GTPase"/>
</dbReference>
<dbReference type="GO" id="GO:0005200">
    <property type="term" value="F:structural constituent of cytoskeleton"/>
    <property type="evidence" value="ECO:0007669"/>
    <property type="project" value="InterPro"/>
</dbReference>
<evidence type="ECO:0000313" key="11">
    <source>
        <dbReference type="Proteomes" id="UP000053097"/>
    </source>
</evidence>
<dbReference type="InterPro" id="IPR017975">
    <property type="entry name" value="Tubulin_CS"/>
</dbReference>
<dbReference type="EMBL" id="KK107796">
    <property type="protein sequence ID" value="EZA47693.1"/>
    <property type="molecule type" value="Genomic_DNA"/>
</dbReference>
<reference evidence="10 11" key="1">
    <citation type="journal article" date="2014" name="Curr. Biol.">
        <title>The genome of the clonal raider ant Cerapachys biroi.</title>
        <authorList>
            <person name="Oxley P.R."/>
            <person name="Ji L."/>
            <person name="Fetter-Pruneda I."/>
            <person name="McKenzie S.K."/>
            <person name="Li C."/>
            <person name="Hu H."/>
            <person name="Zhang G."/>
            <person name="Kronauer D.J."/>
        </authorList>
    </citation>
    <scope>NUCLEOTIDE SEQUENCE [LARGE SCALE GENOMIC DNA]</scope>
</reference>
<organism evidence="10 11">
    <name type="scientific">Ooceraea biroi</name>
    <name type="common">Clonal raider ant</name>
    <name type="synonym">Cerapachys biroi</name>
    <dbReference type="NCBI Taxonomy" id="2015173"/>
    <lineage>
        <taxon>Eukaryota</taxon>
        <taxon>Metazoa</taxon>
        <taxon>Ecdysozoa</taxon>
        <taxon>Arthropoda</taxon>
        <taxon>Hexapoda</taxon>
        <taxon>Insecta</taxon>
        <taxon>Pterygota</taxon>
        <taxon>Neoptera</taxon>
        <taxon>Endopterygota</taxon>
        <taxon>Hymenoptera</taxon>
        <taxon>Apocrita</taxon>
        <taxon>Aculeata</taxon>
        <taxon>Formicoidea</taxon>
        <taxon>Formicidae</taxon>
        <taxon>Dorylinae</taxon>
        <taxon>Ooceraea</taxon>
    </lineage>
</organism>
<comment type="function">
    <text evidence="7">Tubulin is the major constituent of microtubules, a cylinder consisting of laterally associated linear protofilaments composed of alpha- and beta-tubulin heterodimers. Microtubules grow by the addition of GTP-tubulin dimers to the microtubule end, where a stabilizing cap forms. Below the cap, tubulin dimers are in GDP-bound state, owing to GTPase activity of alpha-tubulin.</text>
</comment>
<comment type="similarity">
    <text evidence="1 7">Belongs to the tubulin family.</text>
</comment>
<dbReference type="Gene3D" id="3.40.50.1440">
    <property type="entry name" value="Tubulin/FtsZ, GTPase domain"/>
    <property type="match status" value="1"/>
</dbReference>
<dbReference type="Pfam" id="PF00091">
    <property type="entry name" value="Tubulin"/>
    <property type="match status" value="1"/>
</dbReference>
<dbReference type="SMART" id="SM00865">
    <property type="entry name" value="Tubulin_C"/>
    <property type="match status" value="1"/>
</dbReference>
<dbReference type="InterPro" id="IPR018316">
    <property type="entry name" value="Tubulin/FtsZ_2-layer-sand-dom"/>
</dbReference>
<dbReference type="SUPFAM" id="SSF52490">
    <property type="entry name" value="Tubulin nucleotide-binding domain-like"/>
    <property type="match status" value="1"/>
</dbReference>
<dbReference type="PRINTS" id="PR01162">
    <property type="entry name" value="ALPHATUBULIN"/>
</dbReference>
<gene>
    <name evidence="10" type="ORF">X777_15441</name>
</gene>
<feature type="domain" description="Tubulin/FtsZ GTPase" evidence="8">
    <location>
        <begin position="50"/>
        <end position="247"/>
    </location>
</feature>
<keyword evidence="11" id="KW-1185">Reference proteome</keyword>
<keyword evidence="5 7" id="KW-0342">GTP-binding</keyword>
<dbReference type="GO" id="GO:0005874">
    <property type="term" value="C:microtubule"/>
    <property type="evidence" value="ECO:0007669"/>
    <property type="project" value="UniProtKB-KW"/>
</dbReference>
<dbReference type="GO" id="GO:0005525">
    <property type="term" value="F:GTP binding"/>
    <property type="evidence" value="ECO:0007669"/>
    <property type="project" value="UniProtKB-UniRule"/>
</dbReference>
<evidence type="ECO:0000313" key="10">
    <source>
        <dbReference type="EMBL" id="EZA47693.1"/>
    </source>
</evidence>
<dbReference type="InterPro" id="IPR023123">
    <property type="entry name" value="Tubulin_C"/>
</dbReference>
<dbReference type="PRINTS" id="PR01161">
    <property type="entry name" value="TUBULIN"/>
</dbReference>
<dbReference type="Pfam" id="PF03953">
    <property type="entry name" value="Tubulin_C"/>
    <property type="match status" value="1"/>
</dbReference>
<dbReference type="Proteomes" id="UP000053097">
    <property type="component" value="Unassembled WGS sequence"/>
</dbReference>
<dbReference type="Gene3D" id="3.30.1330.20">
    <property type="entry name" value="Tubulin/FtsZ, C-terminal domain"/>
    <property type="match status" value="1"/>
</dbReference>
<evidence type="ECO:0000256" key="3">
    <source>
        <dbReference type="ARBA" id="ARBA00022741"/>
    </source>
</evidence>
<dbReference type="Gene3D" id="1.10.287.600">
    <property type="entry name" value="Helix hairpin bin"/>
    <property type="match status" value="1"/>
</dbReference>
<evidence type="ECO:0000256" key="4">
    <source>
        <dbReference type="ARBA" id="ARBA00022801"/>
    </source>
</evidence>
<accession>A0A026VV87</accession>
<dbReference type="OrthoDB" id="7520859at2759"/>
<name>A0A026VV87_OOCBI</name>
<dbReference type="InterPro" id="IPR037103">
    <property type="entry name" value="Tubulin/FtsZ-like_C"/>
</dbReference>
<dbReference type="GO" id="GO:0007017">
    <property type="term" value="P:microtubule-based process"/>
    <property type="evidence" value="ECO:0007669"/>
    <property type="project" value="InterPro"/>
</dbReference>
<sequence>MDTINEIVTIFVGQAGTQVSSACWELFCLEHGIEPNGSLYQRYKPPDNSYQAFFAPSQNYKLTPRTVIVDLEPTVINEIRTGAYKHLFDPASLITGKEDAANNFARGYYTIGRRSIDITLDQIRTTCENCSNLGGFLIFRSLSGGTGSGFTTLLLEHLDNAYKTKPKLEFAIHPAPDISSITLEPYNSVLSIHGSMDYKNCSFVIDNQALYNICERKLNVQSPTYENLNRLQAQVVSSITTSMRFGRNLSLQKMCINLIPVPKMHFVLIAYAPFISPKERNMPSPKTITFDCFNPQNQMAMCDPSKGLYMSCYLLYRGKSHEIHKAISLFKKERCLPFVKWIPNTFKREINCQPPITVPSGDIAIPRLSVANLSNSTAIKQVWANLAHKFDLMYQKRAFLHHYLNEGMEEDIFESARANMKTIHDEYVAIET</sequence>
<dbReference type="InterPro" id="IPR008280">
    <property type="entry name" value="Tub_FtsZ_C"/>
</dbReference>